<dbReference type="RefSeq" id="WP_090248684.1">
    <property type="nucleotide sequence ID" value="NZ_FMTL01000001.1"/>
</dbReference>
<evidence type="ECO:0000313" key="2">
    <source>
        <dbReference type="EMBL" id="SCW38675.1"/>
    </source>
</evidence>
<protein>
    <submittedName>
        <fullName evidence="2">Uncharacterized protein</fullName>
    </submittedName>
</protein>
<name>A0AB37Z3X8_9PSED</name>
<dbReference type="EMBL" id="FMTL01000001">
    <property type="protein sequence ID" value="SCW38675.1"/>
    <property type="molecule type" value="Genomic_DNA"/>
</dbReference>
<feature type="region of interest" description="Disordered" evidence="1">
    <location>
        <begin position="42"/>
        <end position="61"/>
    </location>
</feature>
<reference evidence="2 3" key="1">
    <citation type="submission" date="2016-10" db="EMBL/GenBank/DDBJ databases">
        <authorList>
            <person name="Varghese N."/>
            <person name="Submissions S."/>
        </authorList>
    </citation>
    <scope>NUCLEOTIDE SEQUENCE [LARGE SCALE GENOMIC DNA]</scope>
    <source>
        <strain evidence="2 3">DSM 17833</strain>
    </source>
</reference>
<accession>A0AB37Z3X8</accession>
<evidence type="ECO:0000313" key="3">
    <source>
        <dbReference type="Proteomes" id="UP000242418"/>
    </source>
</evidence>
<comment type="caution">
    <text evidence="2">The sequence shown here is derived from an EMBL/GenBank/DDBJ whole genome shotgun (WGS) entry which is preliminary data.</text>
</comment>
<evidence type="ECO:0000256" key="1">
    <source>
        <dbReference type="SAM" id="MobiDB-lite"/>
    </source>
</evidence>
<dbReference type="AlphaFoldDB" id="A0AB37Z3X8"/>
<sequence length="61" mass="6338">MPKITITEPFNFASGGVVTHYKKGPGQDVPQAVAEHALKHGYTPKPTAKAEAPVAPAEAGK</sequence>
<proteinExistence type="predicted"/>
<gene>
    <name evidence="2" type="ORF">SAMN05216370_0865</name>
</gene>
<feature type="compositionally biased region" description="Low complexity" evidence="1">
    <location>
        <begin position="43"/>
        <end position="61"/>
    </location>
</feature>
<organism evidence="2 3">
    <name type="scientific">Pseudomonas peli</name>
    <dbReference type="NCBI Taxonomy" id="592361"/>
    <lineage>
        <taxon>Bacteria</taxon>
        <taxon>Pseudomonadati</taxon>
        <taxon>Pseudomonadota</taxon>
        <taxon>Gammaproteobacteria</taxon>
        <taxon>Pseudomonadales</taxon>
        <taxon>Pseudomonadaceae</taxon>
        <taxon>Pseudomonas</taxon>
    </lineage>
</organism>
<dbReference type="Proteomes" id="UP000242418">
    <property type="component" value="Unassembled WGS sequence"/>
</dbReference>
<keyword evidence="3" id="KW-1185">Reference proteome</keyword>